<dbReference type="PIRSF" id="PIRSF035875">
    <property type="entry name" value="RNase_BN"/>
    <property type="match status" value="1"/>
</dbReference>
<organism evidence="7 8">
    <name type="scientific">Chitinophaga cymbidii</name>
    <dbReference type="NCBI Taxonomy" id="1096750"/>
    <lineage>
        <taxon>Bacteria</taxon>
        <taxon>Pseudomonadati</taxon>
        <taxon>Bacteroidota</taxon>
        <taxon>Chitinophagia</taxon>
        <taxon>Chitinophagales</taxon>
        <taxon>Chitinophagaceae</taxon>
        <taxon>Chitinophaga</taxon>
    </lineage>
</organism>
<keyword evidence="4 6" id="KW-1133">Transmembrane helix</keyword>
<evidence type="ECO:0000313" key="7">
    <source>
        <dbReference type="EMBL" id="GEP95828.1"/>
    </source>
</evidence>
<feature type="transmembrane region" description="Helical" evidence="6">
    <location>
        <begin position="239"/>
        <end position="262"/>
    </location>
</feature>
<evidence type="ECO:0000256" key="4">
    <source>
        <dbReference type="ARBA" id="ARBA00022989"/>
    </source>
</evidence>
<keyword evidence="3 6" id="KW-0812">Transmembrane</keyword>
<dbReference type="EMBL" id="BKAU01000001">
    <property type="protein sequence ID" value="GEP95828.1"/>
    <property type="molecule type" value="Genomic_DNA"/>
</dbReference>
<proteinExistence type="predicted"/>
<evidence type="ECO:0000256" key="5">
    <source>
        <dbReference type="ARBA" id="ARBA00023136"/>
    </source>
</evidence>
<feature type="transmembrane region" description="Helical" evidence="6">
    <location>
        <begin position="87"/>
        <end position="108"/>
    </location>
</feature>
<keyword evidence="8" id="KW-1185">Reference proteome</keyword>
<comment type="subcellular location">
    <subcellularLocation>
        <location evidence="1">Cell membrane</location>
        <topology evidence="1">Multi-pass membrane protein</topology>
    </subcellularLocation>
</comment>
<evidence type="ECO:0000256" key="6">
    <source>
        <dbReference type="SAM" id="Phobius"/>
    </source>
</evidence>
<dbReference type="PANTHER" id="PTHR30213">
    <property type="entry name" value="INNER MEMBRANE PROTEIN YHJD"/>
    <property type="match status" value="1"/>
</dbReference>
<keyword evidence="2" id="KW-1003">Cell membrane</keyword>
<protein>
    <submittedName>
        <fullName evidence="7">Serum resistance protein brkB</fullName>
    </submittedName>
</protein>
<evidence type="ECO:0000256" key="3">
    <source>
        <dbReference type="ARBA" id="ARBA00022692"/>
    </source>
</evidence>
<dbReference type="Pfam" id="PF03631">
    <property type="entry name" value="Virul_fac_BrkB"/>
    <property type="match status" value="1"/>
</dbReference>
<accession>A0A512RJG1</accession>
<dbReference type="Proteomes" id="UP000321436">
    <property type="component" value="Unassembled WGS sequence"/>
</dbReference>
<dbReference type="AlphaFoldDB" id="A0A512RJG1"/>
<keyword evidence="5 6" id="KW-0472">Membrane</keyword>
<dbReference type="GO" id="GO:0005886">
    <property type="term" value="C:plasma membrane"/>
    <property type="evidence" value="ECO:0007669"/>
    <property type="project" value="UniProtKB-SubCell"/>
</dbReference>
<comment type="caution">
    <text evidence="7">The sequence shown here is derived from an EMBL/GenBank/DDBJ whole genome shotgun (WGS) entry which is preliminary data.</text>
</comment>
<sequence>MFLRSLQAAFKALSASDPLRLAGATAFFTTFALPAILIIILSALRLVFIPRNISRQLFTQLEELVGRETTQDLIHTLRAFRSIAENWLIAIGGFIFLLFVATTLFKVIKDSLNQVWAIRSVRRRSFKSIMRSRLRGVLVILFTGFLFILGLFFETALAFLGKYIQQLVPELVTYYRSAFSYLITIVTATLWFALVFYLLPDGRPRWKILFTGALVTSILFNIGKLVLRWLLTYSNINSIYGASASIVLLLLFVFYCSLIFYFGASFTNVWADANGVPVEPLPYAKKYRIADVKEEE</sequence>
<evidence type="ECO:0000256" key="1">
    <source>
        <dbReference type="ARBA" id="ARBA00004651"/>
    </source>
</evidence>
<feature type="transmembrane region" description="Helical" evidence="6">
    <location>
        <begin position="21"/>
        <end position="48"/>
    </location>
</feature>
<dbReference type="InterPro" id="IPR017039">
    <property type="entry name" value="Virul_fac_BrkB"/>
</dbReference>
<evidence type="ECO:0000313" key="8">
    <source>
        <dbReference type="Proteomes" id="UP000321436"/>
    </source>
</evidence>
<feature type="transmembrane region" description="Helical" evidence="6">
    <location>
        <begin position="137"/>
        <end position="159"/>
    </location>
</feature>
<gene>
    <name evidence="7" type="ORF">CCY01nite_20880</name>
</gene>
<name>A0A512RJG1_9BACT</name>
<feature type="transmembrane region" description="Helical" evidence="6">
    <location>
        <begin position="206"/>
        <end position="227"/>
    </location>
</feature>
<reference evidence="7 8" key="1">
    <citation type="submission" date="2019-07" db="EMBL/GenBank/DDBJ databases">
        <title>Whole genome shotgun sequence of Chitinophaga cymbidii NBRC 109752.</title>
        <authorList>
            <person name="Hosoyama A."/>
            <person name="Uohara A."/>
            <person name="Ohji S."/>
            <person name="Ichikawa N."/>
        </authorList>
    </citation>
    <scope>NUCLEOTIDE SEQUENCE [LARGE SCALE GENOMIC DNA]</scope>
    <source>
        <strain evidence="7 8">NBRC 109752</strain>
    </source>
</reference>
<evidence type="ECO:0000256" key="2">
    <source>
        <dbReference type="ARBA" id="ARBA00022475"/>
    </source>
</evidence>
<feature type="transmembrane region" description="Helical" evidence="6">
    <location>
        <begin position="179"/>
        <end position="199"/>
    </location>
</feature>
<dbReference type="PANTHER" id="PTHR30213:SF1">
    <property type="entry name" value="INNER MEMBRANE PROTEIN YHJD"/>
    <property type="match status" value="1"/>
</dbReference>